<gene>
    <name evidence="1" type="ORF">SAMN05660845_1580</name>
</gene>
<dbReference type="EMBL" id="FOJT01000004">
    <property type="protein sequence ID" value="SFB09718.1"/>
    <property type="molecule type" value="Genomic_DNA"/>
</dbReference>
<dbReference type="AlphaFoldDB" id="A0A1I0YBD9"/>
<evidence type="ECO:0000313" key="2">
    <source>
        <dbReference type="Proteomes" id="UP000199604"/>
    </source>
</evidence>
<sequence length="159" mass="18813">MKIKLLIIFILIFYSKAFSQKKTSENFIFNGKSTPVSRIDYSDHGILHFFINVYEDDYPNMFEENAIKCLNNEYNIYHTLYFFVKLPKGLTKDDKELFLLELVKNIDAKEKIKDVNYFVNLDSNFINLFVEKQPNLTPKKFRAVIDINPTNICRALHIK</sequence>
<accession>A0A1I0YBD9</accession>
<dbReference type="OrthoDB" id="1451273at2"/>
<dbReference type="STRING" id="498292.SAMN05660845_1580"/>
<organism evidence="1 2">
    <name type="scientific">Flavobacterium swingsii</name>
    <dbReference type="NCBI Taxonomy" id="498292"/>
    <lineage>
        <taxon>Bacteria</taxon>
        <taxon>Pseudomonadati</taxon>
        <taxon>Bacteroidota</taxon>
        <taxon>Flavobacteriia</taxon>
        <taxon>Flavobacteriales</taxon>
        <taxon>Flavobacteriaceae</taxon>
        <taxon>Flavobacterium</taxon>
    </lineage>
</organism>
<name>A0A1I0YBD9_9FLAO</name>
<proteinExistence type="predicted"/>
<dbReference type="Proteomes" id="UP000199604">
    <property type="component" value="Unassembled WGS sequence"/>
</dbReference>
<protein>
    <submittedName>
        <fullName evidence="1">Uncharacterized protein</fullName>
    </submittedName>
</protein>
<keyword evidence="2" id="KW-1185">Reference proteome</keyword>
<evidence type="ECO:0000313" key="1">
    <source>
        <dbReference type="EMBL" id="SFB09718.1"/>
    </source>
</evidence>
<dbReference type="RefSeq" id="WP_091475820.1">
    <property type="nucleotide sequence ID" value="NZ_FOJT01000004.1"/>
</dbReference>
<reference evidence="2" key="1">
    <citation type="submission" date="2016-10" db="EMBL/GenBank/DDBJ databases">
        <authorList>
            <person name="Varghese N."/>
            <person name="Submissions S."/>
        </authorList>
    </citation>
    <scope>NUCLEOTIDE SEQUENCE [LARGE SCALE GENOMIC DNA]</scope>
    <source>
        <strain evidence="2">DSM 21789</strain>
    </source>
</reference>